<evidence type="ECO:0000313" key="10">
    <source>
        <dbReference type="Proteomes" id="UP000593594"/>
    </source>
</evidence>
<dbReference type="RefSeq" id="WP_213163531.1">
    <property type="nucleotide sequence ID" value="NZ_CP058214.1"/>
</dbReference>
<evidence type="ECO:0000256" key="3">
    <source>
        <dbReference type="ARBA" id="ARBA00022692"/>
    </source>
</evidence>
<name>A0A7S8HBA9_9HYPH</name>
<evidence type="ECO:0000259" key="8">
    <source>
        <dbReference type="Pfam" id="PF02687"/>
    </source>
</evidence>
<dbReference type="KEGG" id="kmn:HW532_06035"/>
<dbReference type="EMBL" id="CP058214">
    <property type="protein sequence ID" value="QPC42299.1"/>
    <property type="molecule type" value="Genomic_DNA"/>
</dbReference>
<protein>
    <submittedName>
        <fullName evidence="9">ABC transporter permease</fullName>
    </submittedName>
</protein>
<gene>
    <name evidence="9" type="ORF">HW532_06035</name>
</gene>
<keyword evidence="4 7" id="KW-1133">Transmembrane helix</keyword>
<dbReference type="Proteomes" id="UP000593594">
    <property type="component" value="Chromosome"/>
</dbReference>
<dbReference type="GO" id="GO:0032153">
    <property type="term" value="C:cell division site"/>
    <property type="evidence" value="ECO:0007669"/>
    <property type="project" value="TreeGrafter"/>
</dbReference>
<feature type="domain" description="ABC3 transporter permease C-terminal" evidence="8">
    <location>
        <begin position="194"/>
        <end position="316"/>
    </location>
</feature>
<reference evidence="9 10" key="1">
    <citation type="submission" date="2020-06" db="EMBL/GenBank/DDBJ databases">
        <title>Genome sequence of 2 isolates from Red Sea Mangroves.</title>
        <authorList>
            <person name="Sefrji F."/>
            <person name="Michoud G."/>
            <person name="Merlino G."/>
            <person name="Daffonchio D."/>
        </authorList>
    </citation>
    <scope>NUCLEOTIDE SEQUENCE [LARGE SCALE GENOMIC DNA]</scope>
    <source>
        <strain evidence="9 10">R1DC25</strain>
    </source>
</reference>
<feature type="region of interest" description="Disordered" evidence="6">
    <location>
        <begin position="1"/>
        <end position="30"/>
    </location>
</feature>
<feature type="transmembrane region" description="Helical" evidence="7">
    <location>
        <begin position="189"/>
        <end position="209"/>
    </location>
</feature>
<evidence type="ECO:0000256" key="2">
    <source>
        <dbReference type="ARBA" id="ARBA00022475"/>
    </source>
</evidence>
<comment type="subcellular location">
    <subcellularLocation>
        <location evidence="1">Cell membrane</location>
        <topology evidence="1">Multi-pass membrane protein</topology>
    </subcellularLocation>
</comment>
<evidence type="ECO:0000256" key="4">
    <source>
        <dbReference type="ARBA" id="ARBA00022989"/>
    </source>
</evidence>
<accession>A0A7S8HBA9</accession>
<organism evidence="9 10">
    <name type="scientific">Kaustia mangrovi</name>
    <dbReference type="NCBI Taxonomy" id="2593653"/>
    <lineage>
        <taxon>Bacteria</taxon>
        <taxon>Pseudomonadati</taxon>
        <taxon>Pseudomonadota</taxon>
        <taxon>Alphaproteobacteria</taxon>
        <taxon>Hyphomicrobiales</taxon>
        <taxon>Parvibaculaceae</taxon>
        <taxon>Kaustia</taxon>
    </lineage>
</organism>
<evidence type="ECO:0000256" key="5">
    <source>
        <dbReference type="ARBA" id="ARBA00023136"/>
    </source>
</evidence>
<feature type="transmembrane region" description="Helical" evidence="7">
    <location>
        <begin position="245"/>
        <end position="267"/>
    </location>
</feature>
<feature type="transmembrane region" description="Helical" evidence="7">
    <location>
        <begin position="43"/>
        <end position="64"/>
    </location>
</feature>
<keyword evidence="10" id="KW-1185">Reference proteome</keyword>
<evidence type="ECO:0000256" key="7">
    <source>
        <dbReference type="SAM" id="Phobius"/>
    </source>
</evidence>
<evidence type="ECO:0000313" key="9">
    <source>
        <dbReference type="EMBL" id="QPC42299.1"/>
    </source>
</evidence>
<dbReference type="GO" id="GO:0051301">
    <property type="term" value="P:cell division"/>
    <property type="evidence" value="ECO:0007669"/>
    <property type="project" value="InterPro"/>
</dbReference>
<keyword evidence="5 7" id="KW-0472">Membrane</keyword>
<evidence type="ECO:0000256" key="1">
    <source>
        <dbReference type="ARBA" id="ARBA00004651"/>
    </source>
</evidence>
<sequence>MSIAGEGSSGVADPRARAGTAQGGRGAKPASIMPEKAVTGRTLTLAMALMCFLACIALAGVLVISRAVTLWSTDISQEVTVQIRPADGEDIDRQIVSAVAILEATEGVAGVRVLGRDRAVALLEPWLGKGAVLDQLPIPRLVAVEIDTENPPDLAALGEALETQVPGATLDTHRQWQAQLARTAGTLSLVGYGVLALISMTAMVIIAFATRAAIDANRTVVEVLHLVGARDRFVAGQVQWHFLKLGLRAGIAGTAVGVAALALLALLGTSDVPGGLTEATRALIFGPVDLTATSYLLFLLVPVVATLISLITARFTVMRILNDVY</sequence>
<dbReference type="Pfam" id="PF02687">
    <property type="entry name" value="FtsX"/>
    <property type="match status" value="1"/>
</dbReference>
<proteinExistence type="predicted"/>
<evidence type="ECO:0000256" key="6">
    <source>
        <dbReference type="SAM" id="MobiDB-lite"/>
    </source>
</evidence>
<dbReference type="PANTHER" id="PTHR47755:SF1">
    <property type="entry name" value="CELL DIVISION PROTEIN FTSX"/>
    <property type="match status" value="1"/>
</dbReference>
<keyword evidence="2" id="KW-1003">Cell membrane</keyword>
<keyword evidence="3 7" id="KW-0812">Transmembrane</keyword>
<dbReference type="GO" id="GO:0005886">
    <property type="term" value="C:plasma membrane"/>
    <property type="evidence" value="ECO:0007669"/>
    <property type="project" value="UniProtKB-SubCell"/>
</dbReference>
<dbReference type="PANTHER" id="PTHR47755">
    <property type="entry name" value="CELL DIVISION PROTEIN FTSX"/>
    <property type="match status" value="1"/>
</dbReference>
<dbReference type="InterPro" id="IPR004513">
    <property type="entry name" value="FtsX"/>
</dbReference>
<dbReference type="InterPro" id="IPR003838">
    <property type="entry name" value="ABC3_permease_C"/>
</dbReference>
<feature type="transmembrane region" description="Helical" evidence="7">
    <location>
        <begin position="295"/>
        <end position="317"/>
    </location>
</feature>
<dbReference type="AlphaFoldDB" id="A0A7S8HBA9"/>